<sequence>MSIFNGLAINTSGLALERLKLDTISTNIANVNTTRTPEGGPYKRKSVEFAENLKNAQGTDATGTQLQGSPQSYGVKVTGMQTDNTEKTSYDPSNPDADQNGYVRMSNVNMADEMVDMIQAMRTYEANTSAAEMNKTMLKKALEISKE</sequence>
<evidence type="ECO:0000259" key="9">
    <source>
        <dbReference type="Pfam" id="PF06429"/>
    </source>
</evidence>
<dbReference type="Pfam" id="PF06429">
    <property type="entry name" value="Flg_bbr_C"/>
    <property type="match status" value="1"/>
</dbReference>
<evidence type="ECO:0000256" key="1">
    <source>
        <dbReference type="ARBA" id="ARBA00004117"/>
    </source>
</evidence>
<dbReference type="PROSITE" id="PS00588">
    <property type="entry name" value="FLAGELLA_BB_ROD"/>
    <property type="match status" value="1"/>
</dbReference>
<dbReference type="InterPro" id="IPR001444">
    <property type="entry name" value="Flag_bb_rod_N"/>
</dbReference>
<keyword evidence="10" id="KW-0282">Flagellum</keyword>
<organism evidence="10">
    <name type="scientific">Liquorilactobacillus capillatus</name>
    <dbReference type="NCBI Taxonomy" id="480931"/>
    <lineage>
        <taxon>Bacteria</taxon>
        <taxon>Bacillati</taxon>
        <taxon>Bacillota</taxon>
        <taxon>Bacilli</taxon>
        <taxon>Lactobacillales</taxon>
        <taxon>Lactobacillaceae</taxon>
        <taxon>Liquorilactobacillus</taxon>
    </lineage>
</organism>
<accession>A0A0A7RFC0</accession>
<dbReference type="PANTHER" id="PTHR30435">
    <property type="entry name" value="FLAGELLAR PROTEIN"/>
    <property type="match status" value="1"/>
</dbReference>
<proteinExistence type="inferred from homology"/>
<comment type="similarity">
    <text evidence="2">Belongs to the flagella basal body rod proteins family.</text>
</comment>
<dbReference type="GO" id="GO:0030694">
    <property type="term" value="C:bacterial-type flagellum basal body, rod"/>
    <property type="evidence" value="ECO:0007669"/>
    <property type="project" value="UniProtKB-UniRule"/>
</dbReference>
<dbReference type="InterPro" id="IPR019776">
    <property type="entry name" value="Flagellar_basal_body_rod_CS"/>
</dbReference>
<evidence type="ECO:0000259" key="8">
    <source>
        <dbReference type="Pfam" id="PF00460"/>
    </source>
</evidence>
<dbReference type="PANTHER" id="PTHR30435:SF2">
    <property type="entry name" value="FLAGELLAR BASAL-BODY ROD PROTEIN FLGC"/>
    <property type="match status" value="1"/>
</dbReference>
<dbReference type="Pfam" id="PF00460">
    <property type="entry name" value="Flg_bb_rod"/>
    <property type="match status" value="1"/>
</dbReference>
<dbReference type="InterPro" id="IPR006299">
    <property type="entry name" value="FlgC"/>
</dbReference>
<feature type="domain" description="Flagellar basal body rod protein N-terminal" evidence="8">
    <location>
        <begin position="11"/>
        <end position="35"/>
    </location>
</feature>
<evidence type="ECO:0000256" key="4">
    <source>
        <dbReference type="ARBA" id="ARBA00023143"/>
    </source>
</evidence>
<comment type="subunit">
    <text evidence="5 6">The basal body constitutes a major portion of the flagellar organelle and consists of four rings (L,P,S, and M) mounted on a central rod. The rod consists of about 26 subunits of FlgG in the distal portion, and FlgB, FlgC and FlgF are thought to build up the proximal portion of the rod with about 6 subunits each.</text>
</comment>
<dbReference type="InterPro" id="IPR010930">
    <property type="entry name" value="Flg_bb/hook_C_dom"/>
</dbReference>
<dbReference type="GO" id="GO:0071978">
    <property type="term" value="P:bacterial-type flagellum-dependent swarming motility"/>
    <property type="evidence" value="ECO:0007669"/>
    <property type="project" value="TreeGrafter"/>
</dbReference>
<evidence type="ECO:0000256" key="5">
    <source>
        <dbReference type="ARBA" id="ARBA00025933"/>
    </source>
</evidence>
<dbReference type="EMBL" id="KM886862">
    <property type="protein sequence ID" value="AJA33905.1"/>
    <property type="molecule type" value="Genomic_DNA"/>
</dbReference>
<evidence type="ECO:0000256" key="2">
    <source>
        <dbReference type="ARBA" id="ARBA00009677"/>
    </source>
</evidence>
<evidence type="ECO:0000256" key="7">
    <source>
        <dbReference type="SAM" id="MobiDB-lite"/>
    </source>
</evidence>
<dbReference type="NCBIfam" id="TIGR01395">
    <property type="entry name" value="FlgC"/>
    <property type="match status" value="1"/>
</dbReference>
<keyword evidence="10" id="KW-0969">Cilium</keyword>
<evidence type="ECO:0000256" key="6">
    <source>
        <dbReference type="RuleBase" id="RU362062"/>
    </source>
</evidence>
<name>A0A0A7RFC0_9LACO</name>
<feature type="region of interest" description="Disordered" evidence="7">
    <location>
        <begin position="81"/>
        <end position="100"/>
    </location>
</feature>
<evidence type="ECO:0000256" key="3">
    <source>
        <dbReference type="ARBA" id="ARBA00017941"/>
    </source>
</evidence>
<reference evidence="10" key="1">
    <citation type="journal article" date="2014" name="Appl. Environ. Microbiol.">
        <title>Detection and genomic characterization of motility in Lactobacillus curvatus: confirmation of motility in a species outside the Lactobacillus salivarius clade.</title>
        <authorList>
            <person name="Cousin F.J."/>
            <person name="Lynch S.M."/>
            <person name="Harris H.M."/>
            <person name="McCann A."/>
            <person name="Lynch D.B."/>
            <person name="Neville B.A."/>
            <person name="Irisawa T."/>
            <person name="Okada S."/>
            <person name="Endo A."/>
            <person name="O'Toole P.W."/>
        </authorList>
    </citation>
    <scope>NUCLEOTIDE SEQUENCE</scope>
    <source>
        <strain evidence="10">DSM 19910</strain>
    </source>
</reference>
<dbReference type="AlphaFoldDB" id="A0A0A7RFC0"/>
<keyword evidence="10" id="KW-0966">Cell projection</keyword>
<protein>
    <recommendedName>
        <fullName evidence="3 6">Flagellar basal-body rod protein FlgC</fullName>
    </recommendedName>
</protein>
<gene>
    <name evidence="10" type="primary">flgC</name>
</gene>
<feature type="domain" description="Flagellar basal-body/hook protein C-terminal" evidence="9">
    <location>
        <begin position="99"/>
        <end position="143"/>
    </location>
</feature>
<keyword evidence="4 6" id="KW-0975">Bacterial flagellum</keyword>
<evidence type="ECO:0000313" key="10">
    <source>
        <dbReference type="EMBL" id="AJA33905.1"/>
    </source>
</evidence>
<comment type="subcellular location">
    <subcellularLocation>
        <location evidence="1 6">Bacterial flagellum basal body</location>
    </subcellularLocation>
</comment>